<dbReference type="InterPro" id="IPR050071">
    <property type="entry name" value="Dehydroquinate_synthase"/>
</dbReference>
<evidence type="ECO:0000256" key="11">
    <source>
        <dbReference type="ARBA" id="ARBA00022741"/>
    </source>
</evidence>
<evidence type="ECO:0000256" key="13">
    <source>
        <dbReference type="ARBA" id="ARBA00023027"/>
    </source>
</evidence>
<evidence type="ECO:0000313" key="21">
    <source>
        <dbReference type="Proteomes" id="UP000773462"/>
    </source>
</evidence>
<dbReference type="GO" id="GO:0003856">
    <property type="term" value="F:3-dehydroquinate synthase activity"/>
    <property type="evidence" value="ECO:0007669"/>
    <property type="project" value="UniProtKB-EC"/>
</dbReference>
<dbReference type="PANTHER" id="PTHR43622:SF7">
    <property type="entry name" value="3-DEHYDROQUINATE SYNTHASE, CHLOROPLASTIC"/>
    <property type="match status" value="1"/>
</dbReference>
<keyword evidence="9 17" id="KW-0028">Amino-acid biosynthesis</keyword>
<dbReference type="RefSeq" id="WP_209869997.1">
    <property type="nucleotide sequence ID" value="NZ_JAGGLV010000002.1"/>
</dbReference>
<evidence type="ECO:0000256" key="12">
    <source>
        <dbReference type="ARBA" id="ARBA00022833"/>
    </source>
</evidence>
<evidence type="ECO:0000256" key="9">
    <source>
        <dbReference type="ARBA" id="ARBA00022605"/>
    </source>
</evidence>
<keyword evidence="16 17" id="KW-0170">Cobalt</keyword>
<keyword evidence="8 17" id="KW-0963">Cytoplasm</keyword>
<dbReference type="NCBIfam" id="TIGR01357">
    <property type="entry name" value="aroB"/>
    <property type="match status" value="1"/>
</dbReference>
<sequence length="367" mass="39121">MRSITVDLGERSYPIYIGSGLLQSIGERCTEAGFAQRSPLLVVSDTEVAPRYLEQVETSLRSSGYTVVSHVIQAGEASKSLAVYEEVITTAIQGGLDRSSAVLALGGGVVGDLAGFVAASYMRGIGFMQIPTTILAHDSSVGGKVAVNHPLAKNMLGAFYQPSMVLYDLDTLATLPPRQVASGLAEVVKHGLILDREFAYWCQGHAEELLALDPEALGYALERGCAIKAEVIGGDEREHGQRAILNLGHTIGHAIEAVGGYGTFLHGEAIAIGMAGSALLAAKLGRDRQIYEDTVSMLTALSLPTRLPSQYSGEELMEAMMHDKKFKEGRMTFIVPEAIGEVSIISDVQASDVSEVIAQLKKEGSPW</sequence>
<evidence type="ECO:0000256" key="2">
    <source>
        <dbReference type="ARBA" id="ARBA00001911"/>
    </source>
</evidence>
<comment type="subcellular location">
    <subcellularLocation>
        <location evidence="3 17">Cytoplasm</location>
    </subcellularLocation>
</comment>
<keyword evidence="13 17" id="KW-0520">NAD</keyword>
<evidence type="ECO:0000256" key="1">
    <source>
        <dbReference type="ARBA" id="ARBA00001393"/>
    </source>
</evidence>
<dbReference type="Pfam" id="PF01761">
    <property type="entry name" value="DHQ_synthase"/>
    <property type="match status" value="1"/>
</dbReference>
<dbReference type="EMBL" id="JAGGLV010000002">
    <property type="protein sequence ID" value="MBP2110856.1"/>
    <property type="molecule type" value="Genomic_DNA"/>
</dbReference>
<evidence type="ECO:0000313" key="20">
    <source>
        <dbReference type="EMBL" id="MBP2110856.1"/>
    </source>
</evidence>
<dbReference type="Proteomes" id="UP000773462">
    <property type="component" value="Unassembled WGS sequence"/>
</dbReference>
<keyword evidence="21" id="KW-1185">Reference proteome</keyword>
<feature type="domain" description="3-dehydroquinate synthase C-terminal" evidence="19">
    <location>
        <begin position="183"/>
        <end position="325"/>
    </location>
</feature>
<dbReference type="InterPro" id="IPR030963">
    <property type="entry name" value="DHQ_synth_fam"/>
</dbReference>
<dbReference type="InterPro" id="IPR016037">
    <property type="entry name" value="DHQ_synth_AroB"/>
</dbReference>
<protein>
    <recommendedName>
        <fullName evidence="7 17">3-dehydroquinate synthase</fullName>
        <shortName evidence="17">DHQS</shortName>
        <ecNumber evidence="6 17">4.2.3.4</ecNumber>
    </recommendedName>
</protein>
<evidence type="ECO:0000256" key="6">
    <source>
        <dbReference type="ARBA" id="ARBA00013031"/>
    </source>
</evidence>
<organism evidence="20 21">
    <name type="scientific">Paenibacillus silagei</name>
    <dbReference type="NCBI Taxonomy" id="1670801"/>
    <lineage>
        <taxon>Bacteria</taxon>
        <taxon>Bacillati</taxon>
        <taxon>Bacillota</taxon>
        <taxon>Bacilli</taxon>
        <taxon>Bacillales</taxon>
        <taxon>Paenibacillaceae</taxon>
        <taxon>Paenibacillus</taxon>
    </lineage>
</organism>
<feature type="binding site" evidence="17">
    <location>
        <begin position="171"/>
        <end position="174"/>
    </location>
    <ligand>
        <name>NAD(+)</name>
        <dbReference type="ChEBI" id="CHEBI:57540"/>
    </ligand>
</feature>
<comment type="cofactor">
    <cofactor evidence="2 17">
        <name>NAD(+)</name>
        <dbReference type="ChEBI" id="CHEBI:57540"/>
    </cofactor>
</comment>
<name>A0ABS4NN08_9BACL</name>
<comment type="pathway">
    <text evidence="4 17">Metabolic intermediate biosynthesis; chorismate biosynthesis; chorismate from D-erythrose 4-phosphate and phosphoenolpyruvate: step 2/7.</text>
</comment>
<evidence type="ECO:0000256" key="17">
    <source>
        <dbReference type="HAMAP-Rule" id="MF_00110"/>
    </source>
</evidence>
<evidence type="ECO:0000256" key="7">
    <source>
        <dbReference type="ARBA" id="ARBA00017684"/>
    </source>
</evidence>
<gene>
    <name evidence="17" type="primary">aroB</name>
    <name evidence="20" type="ORF">J2Z70_000996</name>
</gene>
<keyword evidence="15 17" id="KW-0456">Lyase</keyword>
<accession>A0ABS4NN08</accession>
<proteinExistence type="inferred from homology"/>
<evidence type="ECO:0000256" key="5">
    <source>
        <dbReference type="ARBA" id="ARBA00005412"/>
    </source>
</evidence>
<dbReference type="Gene3D" id="1.20.1090.10">
    <property type="entry name" value="Dehydroquinate synthase-like - alpha domain"/>
    <property type="match status" value="1"/>
</dbReference>
<comment type="caution">
    <text evidence="17">Lacks conserved residue(s) required for the propagation of feature annotation.</text>
</comment>
<feature type="domain" description="3-dehydroquinate synthase N-terminal" evidence="18">
    <location>
        <begin position="71"/>
        <end position="181"/>
    </location>
</feature>
<feature type="binding site" evidence="17">
    <location>
        <begin position="108"/>
        <end position="112"/>
    </location>
    <ligand>
        <name>NAD(+)</name>
        <dbReference type="ChEBI" id="CHEBI:57540"/>
    </ligand>
</feature>
<dbReference type="EC" id="4.2.3.4" evidence="6 17"/>
<evidence type="ECO:0000259" key="19">
    <source>
        <dbReference type="Pfam" id="PF24621"/>
    </source>
</evidence>
<comment type="similarity">
    <text evidence="5 17">Belongs to the sugar phosphate cyclases superfamily. Dehydroquinate synthase family.</text>
</comment>
<keyword evidence="14 17" id="KW-0057">Aromatic amino acid biosynthesis</keyword>
<feature type="binding site" evidence="17">
    <location>
        <begin position="132"/>
        <end position="133"/>
    </location>
    <ligand>
        <name>NAD(+)</name>
        <dbReference type="ChEBI" id="CHEBI:57540"/>
    </ligand>
</feature>
<dbReference type="InterPro" id="IPR030960">
    <property type="entry name" value="DHQS/DOIS_N"/>
</dbReference>
<dbReference type="SUPFAM" id="SSF56796">
    <property type="entry name" value="Dehydroquinate synthase-like"/>
    <property type="match status" value="1"/>
</dbReference>
<dbReference type="InterPro" id="IPR056179">
    <property type="entry name" value="DHQS_C"/>
</dbReference>
<feature type="binding site" evidence="17">
    <location>
        <position position="144"/>
    </location>
    <ligand>
        <name>NAD(+)</name>
        <dbReference type="ChEBI" id="CHEBI:57540"/>
    </ligand>
</feature>
<comment type="cofactor">
    <cofactor evidence="17">
        <name>Co(2+)</name>
        <dbReference type="ChEBI" id="CHEBI:48828"/>
    </cofactor>
    <cofactor evidence="17">
        <name>Zn(2+)</name>
        <dbReference type="ChEBI" id="CHEBI:29105"/>
    </cofactor>
    <text evidence="17">Binds 1 divalent metal cation per subunit. Can use either Co(2+) or Zn(2+).</text>
</comment>
<evidence type="ECO:0000256" key="3">
    <source>
        <dbReference type="ARBA" id="ARBA00004496"/>
    </source>
</evidence>
<dbReference type="CDD" id="cd08195">
    <property type="entry name" value="DHQS"/>
    <property type="match status" value="1"/>
</dbReference>
<keyword evidence="11 17" id="KW-0547">Nucleotide-binding</keyword>
<evidence type="ECO:0000256" key="10">
    <source>
        <dbReference type="ARBA" id="ARBA00022723"/>
    </source>
</evidence>
<evidence type="ECO:0000256" key="14">
    <source>
        <dbReference type="ARBA" id="ARBA00023141"/>
    </source>
</evidence>
<feature type="binding site" evidence="17">
    <location>
        <position position="153"/>
    </location>
    <ligand>
        <name>NAD(+)</name>
        <dbReference type="ChEBI" id="CHEBI:57540"/>
    </ligand>
</feature>
<feature type="binding site" evidence="17">
    <location>
        <position position="186"/>
    </location>
    <ligand>
        <name>Zn(2+)</name>
        <dbReference type="ChEBI" id="CHEBI:29105"/>
    </ligand>
</feature>
<reference evidence="20 21" key="1">
    <citation type="submission" date="2021-03" db="EMBL/GenBank/DDBJ databases">
        <title>Genomic Encyclopedia of Type Strains, Phase IV (KMG-IV): sequencing the most valuable type-strain genomes for metagenomic binning, comparative biology and taxonomic classification.</title>
        <authorList>
            <person name="Goeker M."/>
        </authorList>
    </citation>
    <scope>NUCLEOTIDE SEQUENCE [LARGE SCALE GENOMIC DNA]</scope>
    <source>
        <strain evidence="20 21">DSM 101953</strain>
    </source>
</reference>
<dbReference type="PIRSF" id="PIRSF001455">
    <property type="entry name" value="DHQ_synth"/>
    <property type="match status" value="1"/>
</dbReference>
<comment type="function">
    <text evidence="17">Catalyzes the conversion of 3-deoxy-D-arabino-heptulosonate 7-phosphate (DAHP) to dehydroquinate (DHQ).</text>
</comment>
<evidence type="ECO:0000256" key="4">
    <source>
        <dbReference type="ARBA" id="ARBA00004661"/>
    </source>
</evidence>
<feature type="binding site" evidence="17">
    <location>
        <position position="266"/>
    </location>
    <ligand>
        <name>Zn(2+)</name>
        <dbReference type="ChEBI" id="CHEBI:29105"/>
    </ligand>
</feature>
<comment type="catalytic activity">
    <reaction evidence="1 17">
        <text>7-phospho-2-dehydro-3-deoxy-D-arabino-heptonate = 3-dehydroquinate + phosphate</text>
        <dbReference type="Rhea" id="RHEA:21968"/>
        <dbReference type="ChEBI" id="CHEBI:32364"/>
        <dbReference type="ChEBI" id="CHEBI:43474"/>
        <dbReference type="ChEBI" id="CHEBI:58394"/>
        <dbReference type="EC" id="4.2.3.4"/>
    </reaction>
</comment>
<evidence type="ECO:0000256" key="15">
    <source>
        <dbReference type="ARBA" id="ARBA00023239"/>
    </source>
</evidence>
<dbReference type="Gene3D" id="3.40.50.1970">
    <property type="match status" value="1"/>
</dbReference>
<comment type="caution">
    <text evidence="20">The sequence shown here is derived from an EMBL/GenBank/DDBJ whole genome shotgun (WGS) entry which is preliminary data.</text>
</comment>
<keyword evidence="10 17" id="KW-0479">Metal-binding</keyword>
<keyword evidence="12 17" id="KW-0862">Zinc</keyword>
<evidence type="ECO:0000256" key="16">
    <source>
        <dbReference type="ARBA" id="ARBA00023285"/>
    </source>
</evidence>
<feature type="binding site" evidence="17">
    <location>
        <position position="249"/>
    </location>
    <ligand>
        <name>Zn(2+)</name>
        <dbReference type="ChEBI" id="CHEBI:29105"/>
    </ligand>
</feature>
<evidence type="ECO:0000259" key="18">
    <source>
        <dbReference type="Pfam" id="PF01761"/>
    </source>
</evidence>
<dbReference type="HAMAP" id="MF_00110">
    <property type="entry name" value="DHQ_synthase"/>
    <property type="match status" value="1"/>
</dbReference>
<dbReference type="PANTHER" id="PTHR43622">
    <property type="entry name" value="3-DEHYDROQUINATE SYNTHASE"/>
    <property type="match status" value="1"/>
</dbReference>
<dbReference type="Pfam" id="PF24621">
    <property type="entry name" value="DHQS_C"/>
    <property type="match status" value="1"/>
</dbReference>
<evidence type="ECO:0000256" key="8">
    <source>
        <dbReference type="ARBA" id="ARBA00022490"/>
    </source>
</evidence>